<comment type="similarity">
    <text evidence="3 17">Belongs to the ALAD family.</text>
</comment>
<dbReference type="PANTHER" id="PTHR11458:SF0">
    <property type="entry name" value="DELTA-AMINOLEVULINIC ACID DEHYDRATASE"/>
    <property type="match status" value="1"/>
</dbReference>
<dbReference type="InterPro" id="IPR030656">
    <property type="entry name" value="ALAD_AS"/>
</dbReference>
<evidence type="ECO:0000256" key="13">
    <source>
        <dbReference type="PIRSR" id="PIRSR001415-2"/>
    </source>
</evidence>
<dbReference type="Pfam" id="PF00490">
    <property type="entry name" value="ALAD"/>
    <property type="match status" value="1"/>
</dbReference>
<name>B0MDD6_ANACD</name>
<sequence length="335" mass="37405">MIQKEGCRMDMTIRSRRLRSTPVLRKMVRETRMDASSLIYPLFVREGENVKEEIPSMPGQFRYSLDRMPEVLNEMADAGVTSVMLFGIPDIKDECGTGAWSEYGIIQKALRKAKKEVPDLYYITDVCMCEYTSHGHCGILSGERVDNDKTLPMIAKIALSQAQAGADMVAPSDMMDGRVSEIRSLLDQHGYTDVPIMSYAAKYASAFYGPFRDAAGSAPSFGDRKSYQMDYHNRLEALKEVKQDCEEGADIIMVKPALSYLDIVRDVRNTVDLPVAAYSVSGEYAMIKAAAMKGWIDEDQMICETAAGIYRAGCDILLTYFAKEIAAFMREGRIG</sequence>
<feature type="binding site" evidence="14">
    <location>
        <position position="129"/>
    </location>
    <ligand>
        <name>Zn(2+)</name>
        <dbReference type="ChEBI" id="CHEBI:29105"/>
        <note>catalytic</note>
    </ligand>
</feature>
<evidence type="ECO:0000256" key="15">
    <source>
        <dbReference type="PIRSR" id="PIRSR001415-5"/>
    </source>
</evidence>
<dbReference type="Proteomes" id="UP000004935">
    <property type="component" value="Unassembled WGS sequence"/>
</dbReference>
<dbReference type="UniPathway" id="UPA00251">
    <property type="reaction ID" value="UER00318"/>
</dbReference>
<dbReference type="AlphaFoldDB" id="B0MDD6"/>
<dbReference type="GO" id="GO:0008270">
    <property type="term" value="F:zinc ion binding"/>
    <property type="evidence" value="ECO:0007669"/>
    <property type="project" value="TreeGrafter"/>
</dbReference>
<comment type="pathway">
    <text evidence="2">Porphyrin-containing compound metabolism; protoporphyrin-IX biosynthesis; coproporphyrinogen-III from 5-aminolevulinate: step 1/4.</text>
</comment>
<gene>
    <name evidence="18" type="primary">hemB</name>
    <name evidence="18" type="ORF">ANACAC_01579</name>
</gene>
<evidence type="ECO:0000256" key="11">
    <source>
        <dbReference type="ARBA" id="ARBA00047651"/>
    </source>
</evidence>
<dbReference type="InterPro" id="IPR001731">
    <property type="entry name" value="ALAD"/>
</dbReference>
<organism evidence="18 19">
    <name type="scientific">Anaerostipes caccae (strain DSM 14662 / CCUG 47493 / JCM 13470 / NCIMB 13811 / L1-92)</name>
    <dbReference type="NCBI Taxonomy" id="411490"/>
    <lineage>
        <taxon>Bacteria</taxon>
        <taxon>Bacillati</taxon>
        <taxon>Bacillota</taxon>
        <taxon>Clostridia</taxon>
        <taxon>Lachnospirales</taxon>
        <taxon>Lachnospiraceae</taxon>
        <taxon>Anaerostipes</taxon>
    </lineage>
</organism>
<evidence type="ECO:0000256" key="8">
    <source>
        <dbReference type="ARBA" id="ARBA00023239"/>
    </source>
</evidence>
<dbReference type="GO" id="GO:0005829">
    <property type="term" value="C:cytosol"/>
    <property type="evidence" value="ECO:0007669"/>
    <property type="project" value="TreeGrafter"/>
</dbReference>
<dbReference type="PRINTS" id="PR00144">
    <property type="entry name" value="DALDHYDRTASE"/>
</dbReference>
<dbReference type="EMBL" id="ABAX03000012">
    <property type="protein sequence ID" value="EDR97956.1"/>
    <property type="molecule type" value="Genomic_DNA"/>
</dbReference>
<dbReference type="SMART" id="SM01004">
    <property type="entry name" value="ALAD"/>
    <property type="match status" value="1"/>
</dbReference>
<keyword evidence="14" id="KW-0479">Metal-binding</keyword>
<feature type="binding site" evidence="13">
    <location>
        <position position="320"/>
    </location>
    <ligand>
        <name>5-aminolevulinate</name>
        <dbReference type="ChEBI" id="CHEBI:356416"/>
        <label>2</label>
    </ligand>
</feature>
<dbReference type="Gene3D" id="3.20.20.70">
    <property type="entry name" value="Aldolase class I"/>
    <property type="match status" value="1"/>
</dbReference>
<dbReference type="PROSITE" id="PS00169">
    <property type="entry name" value="D_ALA_DEHYDRATASE"/>
    <property type="match status" value="1"/>
</dbReference>
<keyword evidence="9 16" id="KW-0627">Porphyrin biosynthesis</keyword>
<feature type="active site" description="Schiff-base intermediate with substrate" evidence="12">
    <location>
        <position position="202"/>
    </location>
</feature>
<keyword evidence="19" id="KW-1185">Reference proteome</keyword>
<dbReference type="eggNOG" id="COG0113">
    <property type="taxonomic scope" value="Bacteria"/>
</dbReference>
<feature type="binding site" evidence="13">
    <location>
        <position position="212"/>
    </location>
    <ligand>
        <name>5-aminolevulinate</name>
        <dbReference type="ChEBI" id="CHEBI:356416"/>
        <label>1</label>
    </ligand>
</feature>
<keyword evidence="8 16" id="KW-0456">Lyase</keyword>
<evidence type="ECO:0000256" key="12">
    <source>
        <dbReference type="PIRSR" id="PIRSR001415-1"/>
    </source>
</evidence>
<feature type="binding site" evidence="13">
    <location>
        <position position="281"/>
    </location>
    <ligand>
        <name>5-aminolevulinate</name>
        <dbReference type="ChEBI" id="CHEBI:356416"/>
        <label>2</label>
    </ligand>
</feature>
<dbReference type="SUPFAM" id="SSF51569">
    <property type="entry name" value="Aldolase"/>
    <property type="match status" value="1"/>
</dbReference>
<comment type="catalytic activity">
    <reaction evidence="11 16">
        <text>2 5-aminolevulinate = porphobilinogen + 2 H2O + H(+)</text>
        <dbReference type="Rhea" id="RHEA:24064"/>
        <dbReference type="ChEBI" id="CHEBI:15377"/>
        <dbReference type="ChEBI" id="CHEBI:15378"/>
        <dbReference type="ChEBI" id="CHEBI:58126"/>
        <dbReference type="ChEBI" id="CHEBI:356416"/>
        <dbReference type="EC" id="4.2.1.24"/>
    </reaction>
</comment>
<dbReference type="PIRSF" id="PIRSF001415">
    <property type="entry name" value="Porphbilin_synth"/>
    <property type="match status" value="1"/>
</dbReference>
<keyword evidence="7" id="KW-0350">Heme biosynthesis</keyword>
<feature type="binding site" evidence="13">
    <location>
        <position position="224"/>
    </location>
    <ligand>
        <name>5-aminolevulinate</name>
        <dbReference type="ChEBI" id="CHEBI:356416"/>
        <label>1</label>
    </ligand>
</feature>
<dbReference type="GO" id="GO:0004655">
    <property type="term" value="F:porphobilinogen synthase activity"/>
    <property type="evidence" value="ECO:0007669"/>
    <property type="project" value="UniProtKB-EC"/>
</dbReference>
<evidence type="ECO:0000256" key="1">
    <source>
        <dbReference type="ARBA" id="ARBA00001947"/>
    </source>
</evidence>
<dbReference type="NCBIfam" id="NF006762">
    <property type="entry name" value="PRK09283.1"/>
    <property type="match status" value="1"/>
</dbReference>
<dbReference type="PANTHER" id="PTHR11458">
    <property type="entry name" value="DELTA-AMINOLEVULINIC ACID DEHYDRATASE"/>
    <property type="match status" value="1"/>
</dbReference>
<feature type="binding site" evidence="14">
    <location>
        <position position="137"/>
    </location>
    <ligand>
        <name>Zn(2+)</name>
        <dbReference type="ChEBI" id="CHEBI:29105"/>
        <note>catalytic</note>
    </ligand>
</feature>
<dbReference type="InterPro" id="IPR013785">
    <property type="entry name" value="Aldolase_TIM"/>
</dbReference>
<evidence type="ECO:0000256" key="7">
    <source>
        <dbReference type="ARBA" id="ARBA00023133"/>
    </source>
</evidence>
<proteinExistence type="inferred from homology"/>
<evidence type="ECO:0000313" key="18">
    <source>
        <dbReference type="EMBL" id="EDR97956.1"/>
    </source>
</evidence>
<evidence type="ECO:0000256" key="17">
    <source>
        <dbReference type="RuleBase" id="RU004161"/>
    </source>
</evidence>
<evidence type="ECO:0000256" key="6">
    <source>
        <dbReference type="ARBA" id="ARBA00020771"/>
    </source>
</evidence>
<evidence type="ECO:0000256" key="10">
    <source>
        <dbReference type="ARBA" id="ARBA00025628"/>
    </source>
</evidence>
<dbReference type="STRING" id="411490.ANACAC_01579"/>
<feature type="binding site" evidence="15">
    <location>
        <position position="240"/>
    </location>
    <ligand>
        <name>Mg(2+)</name>
        <dbReference type="ChEBI" id="CHEBI:18420"/>
    </ligand>
</feature>
<evidence type="ECO:0000256" key="4">
    <source>
        <dbReference type="ARBA" id="ARBA00011823"/>
    </source>
</evidence>
<feature type="binding site" evidence="14">
    <location>
        <position position="127"/>
    </location>
    <ligand>
        <name>Zn(2+)</name>
        <dbReference type="ChEBI" id="CHEBI:29105"/>
        <note>catalytic</note>
    </ligand>
</feature>
<comment type="subunit">
    <text evidence="4 16">Homooctamer.</text>
</comment>
<keyword evidence="14" id="KW-0862">Zinc</keyword>
<evidence type="ECO:0000256" key="14">
    <source>
        <dbReference type="PIRSR" id="PIRSR001415-3"/>
    </source>
</evidence>
<accession>B0MDD6</accession>
<evidence type="ECO:0000256" key="5">
    <source>
        <dbReference type="ARBA" id="ARBA00012053"/>
    </source>
</evidence>
<dbReference type="GO" id="GO:0006782">
    <property type="term" value="P:protoporphyrinogen IX biosynthetic process"/>
    <property type="evidence" value="ECO:0007669"/>
    <property type="project" value="UniProtKB-UniPathway"/>
</dbReference>
<evidence type="ECO:0000256" key="9">
    <source>
        <dbReference type="ARBA" id="ARBA00023244"/>
    </source>
</evidence>
<evidence type="ECO:0000256" key="2">
    <source>
        <dbReference type="ARBA" id="ARBA00004694"/>
    </source>
</evidence>
<dbReference type="CDD" id="cd00384">
    <property type="entry name" value="ALAD_PBGS"/>
    <property type="match status" value="1"/>
</dbReference>
<comment type="caution">
    <text evidence="18">The sequence shown here is derived from an EMBL/GenBank/DDBJ whole genome shotgun (WGS) entry which is preliminary data.</text>
</comment>
<reference evidence="18" key="2">
    <citation type="submission" date="2013-11" db="EMBL/GenBank/DDBJ databases">
        <title>Draft genome sequence of Anaerostipes caccae (DSM 14662).</title>
        <authorList>
            <person name="Sudarsanam P."/>
            <person name="Ley R."/>
            <person name="Guruge J."/>
            <person name="Turnbaugh P.J."/>
            <person name="Mahowald M."/>
            <person name="Liep D."/>
            <person name="Gordon J."/>
        </authorList>
    </citation>
    <scope>NUCLEOTIDE SEQUENCE</scope>
    <source>
        <strain evidence="18">DSM 14662</strain>
    </source>
</reference>
<dbReference type="EC" id="4.2.1.24" evidence="5 16"/>
<evidence type="ECO:0000256" key="16">
    <source>
        <dbReference type="RuleBase" id="RU000515"/>
    </source>
</evidence>
<evidence type="ECO:0000256" key="3">
    <source>
        <dbReference type="ARBA" id="ARBA00008055"/>
    </source>
</evidence>
<comment type="cofactor">
    <cofactor evidence="1">
        <name>Zn(2+)</name>
        <dbReference type="ChEBI" id="CHEBI:29105"/>
    </cofactor>
</comment>
<keyword evidence="15" id="KW-0460">Magnesium</keyword>
<reference evidence="18" key="1">
    <citation type="submission" date="2007-11" db="EMBL/GenBank/DDBJ databases">
        <authorList>
            <person name="Fulton L."/>
            <person name="Clifton S."/>
            <person name="Fulton B."/>
            <person name="Xu J."/>
            <person name="Minx P."/>
            <person name="Pepin K.H."/>
            <person name="Johnson M."/>
            <person name="Thiruvilangam P."/>
            <person name="Bhonagiri V."/>
            <person name="Nash W.E."/>
            <person name="Mardis E.R."/>
            <person name="Wilson R.K."/>
        </authorList>
    </citation>
    <scope>NUCLEOTIDE SEQUENCE [LARGE SCALE GENOMIC DNA]</scope>
    <source>
        <strain evidence="18">DSM 14662</strain>
    </source>
</reference>
<evidence type="ECO:0000313" key="19">
    <source>
        <dbReference type="Proteomes" id="UP000004935"/>
    </source>
</evidence>
<dbReference type="HOGENOM" id="CLU_035731_0_0_9"/>
<protein>
    <recommendedName>
        <fullName evidence="6 16">Delta-aminolevulinic acid dehydratase</fullName>
        <ecNumber evidence="5 16">4.2.1.24</ecNumber>
    </recommendedName>
</protein>
<comment type="function">
    <text evidence="10">Catalyzes an early step in the biosynthesis of tetrapyrroles. Binds two molecules of 5-aminolevulinate per subunit, each at a distinct site, and catalyzes their condensation to form porphobilinogen.</text>
</comment>
<dbReference type="FunFam" id="3.20.20.70:FF:000019">
    <property type="entry name" value="Delta-aminolevulinic acid dehydratase"/>
    <property type="match status" value="1"/>
</dbReference>
<feature type="active site" description="Schiff-base intermediate with substrate" evidence="12">
    <location>
        <position position="255"/>
    </location>
</feature>